<evidence type="ECO:0000259" key="1">
    <source>
        <dbReference type="Pfam" id="PF13228"/>
    </source>
</evidence>
<dbReference type="Proteomes" id="UP000242699">
    <property type="component" value="Unassembled WGS sequence"/>
</dbReference>
<dbReference type="InterPro" id="IPR025117">
    <property type="entry name" value="DUF4037"/>
</dbReference>
<reference evidence="2 3" key="1">
    <citation type="journal article" date="2014" name="BMC Genomics">
        <title>Comparison of environmental and isolate Sulfobacillus genomes reveals diverse carbon, sulfur, nitrogen, and hydrogen metabolisms.</title>
        <authorList>
            <person name="Justice N.B."/>
            <person name="Norman A."/>
            <person name="Brown C.T."/>
            <person name="Singh A."/>
            <person name="Thomas B.C."/>
            <person name="Banfield J.F."/>
        </authorList>
    </citation>
    <scope>NUCLEOTIDE SEQUENCE [LARGE SCALE GENOMIC DNA]</scope>
    <source>
        <strain evidence="2">AMDSBA1</strain>
    </source>
</reference>
<proteinExistence type="predicted"/>
<organism evidence="2 3">
    <name type="scientific">Sulfobacillus benefaciens</name>
    <dbReference type="NCBI Taxonomy" id="453960"/>
    <lineage>
        <taxon>Bacteria</taxon>
        <taxon>Bacillati</taxon>
        <taxon>Bacillota</taxon>
        <taxon>Clostridia</taxon>
        <taxon>Eubacteriales</taxon>
        <taxon>Clostridiales Family XVII. Incertae Sedis</taxon>
        <taxon>Sulfobacillus</taxon>
    </lineage>
</organism>
<name>A0A2T2WK99_9FIRM</name>
<evidence type="ECO:0000313" key="2">
    <source>
        <dbReference type="EMBL" id="PSR22663.1"/>
    </source>
</evidence>
<comment type="caution">
    <text evidence="2">The sequence shown here is derived from an EMBL/GenBank/DDBJ whole genome shotgun (WGS) entry which is preliminary data.</text>
</comment>
<sequence length="375" mass="42632">MPISEVKMAMPTFVPGLMLNQRYYESIVRPIIAQAFPTLSYAAALIGYGSDVLGYDTERSTDHEWGPRLLIFLNDVEFDTISLAIDEQLRKRLPPTFMGYSTAFSPKNHIGVRVSVEAVPGDVAHHIDFWTVRQFFTTTLGWQPTSPLNPADWLSFSSQKLLEVTSGAVFHDGLGSLTATRAELQYYPDDVWRYLLSVQWMRVSENDPFLGRCHELGDGIGERLVAARLVRDLVRLSFLIDRQYMPYSKWVGTAFTQLPIYPPLGSLLESVLEDEVWDRRQAALHQAYAIVIGQFNQLGLVKPFPTDVSPFYERPYAVIHAERIAEALWSTLMESPDRALYEQLGFVGSVDQLSDNTDFLSHPQRTTAYRTLFHQ</sequence>
<accession>A0A2T2WK99</accession>
<dbReference type="EMBL" id="PXYT01000106">
    <property type="protein sequence ID" value="PSR22663.1"/>
    <property type="molecule type" value="Genomic_DNA"/>
</dbReference>
<dbReference type="Pfam" id="PF13228">
    <property type="entry name" value="DUF4037"/>
    <property type="match status" value="1"/>
</dbReference>
<evidence type="ECO:0000313" key="3">
    <source>
        <dbReference type="Proteomes" id="UP000242699"/>
    </source>
</evidence>
<protein>
    <submittedName>
        <fullName evidence="2">DUF4037 domain-containing protein</fullName>
    </submittedName>
</protein>
<feature type="domain" description="DUF4037" evidence="1">
    <location>
        <begin position="153"/>
        <end position="250"/>
    </location>
</feature>
<gene>
    <name evidence="2" type="ORF">C7B43_20615</name>
</gene>
<dbReference type="AlphaFoldDB" id="A0A2T2WK99"/>